<evidence type="ECO:0000313" key="10">
    <source>
        <dbReference type="Proteomes" id="UP000644727"/>
    </source>
</evidence>
<evidence type="ECO:0000256" key="4">
    <source>
        <dbReference type="ARBA" id="ARBA00022692"/>
    </source>
</evidence>
<comment type="caution">
    <text evidence="9">The sequence shown here is derived from an EMBL/GenBank/DDBJ whole genome shotgun (WGS) entry which is preliminary data.</text>
</comment>
<feature type="transmembrane region" description="Helical" evidence="7">
    <location>
        <begin position="87"/>
        <end position="109"/>
    </location>
</feature>
<comment type="function">
    <text evidence="7">Catalyzes the transfer of the diacylglyceryl group from phosphatidylglycerol to the sulfhydryl group of the N-terminal cysteine of a prolipoprotein, the first step in the formation of mature lipoproteins.</text>
</comment>
<comment type="similarity">
    <text evidence="1 7">Belongs to the Lgt family.</text>
</comment>
<dbReference type="HAMAP" id="MF_01147">
    <property type="entry name" value="Lgt"/>
    <property type="match status" value="1"/>
</dbReference>
<name>A0ABR9W303_9MICO</name>
<keyword evidence="4 7" id="KW-0812">Transmembrane</keyword>
<comment type="subcellular location">
    <subcellularLocation>
        <location evidence="7">Cell membrane</location>
        <topology evidence="7">Multi-pass membrane protein</topology>
    </subcellularLocation>
</comment>
<keyword evidence="9" id="KW-0328">Glycosyltransferase</keyword>
<evidence type="ECO:0000256" key="3">
    <source>
        <dbReference type="ARBA" id="ARBA00022679"/>
    </source>
</evidence>
<evidence type="ECO:0000256" key="2">
    <source>
        <dbReference type="ARBA" id="ARBA00022475"/>
    </source>
</evidence>
<feature type="transmembrane region" description="Helical" evidence="7">
    <location>
        <begin position="48"/>
        <end position="67"/>
    </location>
</feature>
<dbReference type="NCBIfam" id="TIGR00544">
    <property type="entry name" value="lgt"/>
    <property type="match status" value="1"/>
</dbReference>
<feature type="transmembrane region" description="Helical" evidence="7">
    <location>
        <begin position="116"/>
        <end position="136"/>
    </location>
</feature>
<keyword evidence="6 7" id="KW-0472">Membrane</keyword>
<feature type="transmembrane region" description="Helical" evidence="7">
    <location>
        <begin position="237"/>
        <end position="258"/>
    </location>
</feature>
<dbReference type="EMBL" id="JADEYR010000011">
    <property type="protein sequence ID" value="MBE9404523.1"/>
    <property type="molecule type" value="Genomic_DNA"/>
</dbReference>
<evidence type="ECO:0000256" key="6">
    <source>
        <dbReference type="ARBA" id="ARBA00023136"/>
    </source>
</evidence>
<dbReference type="GO" id="GO:0016757">
    <property type="term" value="F:glycosyltransferase activity"/>
    <property type="evidence" value="ECO:0007669"/>
    <property type="project" value="UniProtKB-KW"/>
</dbReference>
<keyword evidence="2 7" id="KW-1003">Cell membrane</keyword>
<dbReference type="Proteomes" id="UP000644727">
    <property type="component" value="Unassembled WGS sequence"/>
</dbReference>
<feature type="transmembrane region" description="Helical" evidence="7">
    <location>
        <begin position="184"/>
        <end position="201"/>
    </location>
</feature>
<dbReference type="PROSITE" id="PS01311">
    <property type="entry name" value="LGT"/>
    <property type="match status" value="1"/>
</dbReference>
<feature type="transmembrane region" description="Helical" evidence="7">
    <location>
        <begin position="208"/>
        <end position="225"/>
    </location>
</feature>
<evidence type="ECO:0000256" key="7">
    <source>
        <dbReference type="HAMAP-Rule" id="MF_01147"/>
    </source>
</evidence>
<sequence length="320" mass="34188">MIPSPPVSAFSLGPLTLHLYAVCILAGIAVAQWWATKRWEKRGGSGDDLFDIVFVAVFAGIIGARVWHVLTSPAPFFGPGGDPVSALYIWQGGLAIYGAVAGGALAVYVMSRIKGVSFAALADTIAPTLMAAQAIGRLGNWFNQELYGPPTDLPWGWDVTCLTNGTRIGGCEPGTYHPTFLYEQLWLLAGMAVLLFLSYRFQLAGGRVFWAYVAIYSTGRAWIDSIRSEPVLMVGPLRIHTLVAIVMAVVAIAVFVHLTRRRHQRGGEVVSADGSYDWPDPAVAGAGHRRGGTASGPAPGTSTEQAGEGGEQPEPTPRRR</sequence>
<evidence type="ECO:0000256" key="5">
    <source>
        <dbReference type="ARBA" id="ARBA00022989"/>
    </source>
</evidence>
<dbReference type="Pfam" id="PF01790">
    <property type="entry name" value="LGT"/>
    <property type="match status" value="1"/>
</dbReference>
<dbReference type="PANTHER" id="PTHR30589">
    <property type="entry name" value="PROLIPOPROTEIN DIACYLGLYCERYL TRANSFERASE"/>
    <property type="match status" value="1"/>
</dbReference>
<keyword evidence="3 7" id="KW-0808">Transferase</keyword>
<evidence type="ECO:0000256" key="8">
    <source>
        <dbReference type="SAM" id="MobiDB-lite"/>
    </source>
</evidence>
<comment type="pathway">
    <text evidence="7">Protein modification; lipoprotein biosynthesis (diacylglyceryl transfer).</text>
</comment>
<protein>
    <recommendedName>
        <fullName evidence="7">Phosphatidylglycerol--prolipoprotein diacylglyceryl transferase</fullName>
        <ecNumber evidence="7">2.5.1.145</ecNumber>
    </recommendedName>
</protein>
<organism evidence="9 10">
    <name type="scientific">Brachybacterium epidermidis</name>
    <dbReference type="NCBI Taxonomy" id="2781983"/>
    <lineage>
        <taxon>Bacteria</taxon>
        <taxon>Bacillati</taxon>
        <taxon>Actinomycetota</taxon>
        <taxon>Actinomycetes</taxon>
        <taxon>Micrococcales</taxon>
        <taxon>Dermabacteraceae</taxon>
        <taxon>Brachybacterium</taxon>
    </lineage>
</organism>
<feature type="region of interest" description="Disordered" evidence="8">
    <location>
        <begin position="277"/>
        <end position="320"/>
    </location>
</feature>
<dbReference type="PANTHER" id="PTHR30589:SF0">
    <property type="entry name" value="PHOSPHATIDYLGLYCEROL--PROLIPOPROTEIN DIACYLGLYCERYL TRANSFERASE"/>
    <property type="match status" value="1"/>
</dbReference>
<dbReference type="EC" id="2.5.1.145" evidence="7"/>
<feature type="transmembrane region" description="Helical" evidence="7">
    <location>
        <begin position="17"/>
        <end position="36"/>
    </location>
</feature>
<keyword evidence="5 7" id="KW-1133">Transmembrane helix</keyword>
<dbReference type="InterPro" id="IPR001640">
    <property type="entry name" value="Lgt"/>
</dbReference>
<comment type="catalytic activity">
    <reaction evidence="7">
        <text>L-cysteinyl-[prolipoprotein] + a 1,2-diacyl-sn-glycero-3-phospho-(1'-sn-glycerol) = an S-1,2-diacyl-sn-glyceryl-L-cysteinyl-[prolipoprotein] + sn-glycerol 1-phosphate + H(+)</text>
        <dbReference type="Rhea" id="RHEA:56712"/>
        <dbReference type="Rhea" id="RHEA-COMP:14679"/>
        <dbReference type="Rhea" id="RHEA-COMP:14680"/>
        <dbReference type="ChEBI" id="CHEBI:15378"/>
        <dbReference type="ChEBI" id="CHEBI:29950"/>
        <dbReference type="ChEBI" id="CHEBI:57685"/>
        <dbReference type="ChEBI" id="CHEBI:64716"/>
        <dbReference type="ChEBI" id="CHEBI:140658"/>
        <dbReference type="EC" id="2.5.1.145"/>
    </reaction>
</comment>
<proteinExistence type="inferred from homology"/>
<accession>A0ABR9W303</accession>
<keyword evidence="10" id="KW-1185">Reference proteome</keyword>
<reference evidence="9 10" key="1">
    <citation type="submission" date="2020-10" db="EMBL/GenBank/DDBJ databases">
        <title>Draft genome and description of Brachybacterium epidermidis sp nov.</title>
        <authorList>
            <person name="Boxberger M."/>
            <person name="La Scola B."/>
        </authorList>
    </citation>
    <scope>NUCLEOTIDE SEQUENCE [LARGE SCALE GENOMIC DNA]</scope>
    <source>
        <strain evidence="9 10">Marseille-Q2903</strain>
    </source>
</reference>
<evidence type="ECO:0000313" key="9">
    <source>
        <dbReference type="EMBL" id="MBE9404523.1"/>
    </source>
</evidence>
<evidence type="ECO:0000256" key="1">
    <source>
        <dbReference type="ARBA" id="ARBA00007150"/>
    </source>
</evidence>
<feature type="binding site" evidence="7">
    <location>
        <position position="137"/>
    </location>
    <ligand>
        <name>a 1,2-diacyl-sn-glycero-3-phospho-(1'-sn-glycerol)</name>
        <dbReference type="ChEBI" id="CHEBI:64716"/>
    </ligand>
</feature>
<gene>
    <name evidence="7" type="primary">lgt</name>
    <name evidence="9" type="ORF">IOE58_10145</name>
</gene>